<evidence type="ECO:0000313" key="2">
    <source>
        <dbReference type="Proteomes" id="UP000214880"/>
    </source>
</evidence>
<reference evidence="1 2" key="1">
    <citation type="submission" date="2016-10" db="EMBL/GenBank/DDBJ databases">
        <authorList>
            <person name="de Groot N.N."/>
        </authorList>
    </citation>
    <scope>NUCLEOTIDE SEQUENCE [LARGE SCALE GENOMIC DNA]</scope>
    <source>
        <strain evidence="1 2">DSM 1736</strain>
    </source>
</reference>
<accession>A0A1G9ZQF0</accession>
<dbReference type="STRING" id="146817.SAMN04488502_11517"/>
<organism evidence="1 2">
    <name type="scientific">Dendrosporobacter quercicolus</name>
    <dbReference type="NCBI Taxonomy" id="146817"/>
    <lineage>
        <taxon>Bacteria</taxon>
        <taxon>Bacillati</taxon>
        <taxon>Bacillota</taxon>
        <taxon>Negativicutes</taxon>
        <taxon>Selenomonadales</taxon>
        <taxon>Sporomusaceae</taxon>
        <taxon>Dendrosporobacter</taxon>
    </lineage>
</organism>
<dbReference type="EMBL" id="FNHB01000015">
    <property type="protein sequence ID" value="SDN22816.1"/>
    <property type="molecule type" value="Genomic_DNA"/>
</dbReference>
<proteinExistence type="predicted"/>
<dbReference type="AlphaFoldDB" id="A0A1G9ZQF0"/>
<name>A0A1G9ZQF0_9FIRM</name>
<protein>
    <submittedName>
        <fullName evidence="1">Uncharacterized protein</fullName>
    </submittedName>
</protein>
<gene>
    <name evidence="1" type="ORF">SAMN04488502_11517</name>
</gene>
<evidence type="ECO:0000313" key="1">
    <source>
        <dbReference type="EMBL" id="SDN22816.1"/>
    </source>
</evidence>
<sequence length="293" mass="33994">MAGIVRNGQMYYPFIGFTIDNRSLAGRGRPLYPIRLRMLNAVPFAFWGGVLTWAVMETLGIAWGDNEIIRYAELQPGWIYEWDLTTKLFTVTTAEEEKTQYQAETLSDLGISWTILESNQFYIYPQGRKANEAFLVGTRLDAMRNGAVQQYDNMDIDFLRGVQHAVFDFLSIYDDRNFQTGAADMSQGQAHENYPEDILLARTNGINFGNYYPVHLYPGSSSFNGKRSEIMHAGYTRAMTFLMIRLFASRLLSPLNSKIVYEPWMLWEIFRWLFMRPNAGRRDRIFDLSPWWG</sequence>
<dbReference type="RefSeq" id="WP_092074937.1">
    <property type="nucleotide sequence ID" value="NZ_FNHB01000015.1"/>
</dbReference>
<keyword evidence="2" id="KW-1185">Reference proteome</keyword>
<dbReference type="OrthoDB" id="1683333at2"/>
<dbReference type="Proteomes" id="UP000214880">
    <property type="component" value="Unassembled WGS sequence"/>
</dbReference>